<reference evidence="2 3" key="1">
    <citation type="submission" date="2011-08" db="EMBL/GenBank/DDBJ databases">
        <title>The Genome Sequence of Plasmodium vivax Brazil I.</title>
        <authorList>
            <consortium name="The Broad Institute Genome Sequencing Platform"/>
            <consortium name="The Broad Institute Genome Sequencing Center for Infectious Disease"/>
            <person name="Neafsey D."/>
            <person name="Carlton J."/>
            <person name="Barnwell J."/>
            <person name="Collins W."/>
            <person name="Escalante A."/>
            <person name="Mullikin J."/>
            <person name="Saul A."/>
            <person name="Guigo R."/>
            <person name="Camara F."/>
            <person name="Young S.K."/>
            <person name="Zeng Q."/>
            <person name="Gargeya S."/>
            <person name="Fitzgerald M."/>
            <person name="Haas B."/>
            <person name="Abouelleil A."/>
            <person name="Alvarado L."/>
            <person name="Arachchi H.M."/>
            <person name="Berlin A."/>
            <person name="Brown A."/>
            <person name="Chapman S.B."/>
            <person name="Chen Z."/>
            <person name="Dunbar C."/>
            <person name="Freedman E."/>
            <person name="Gearin G."/>
            <person name="Gellesch M."/>
            <person name="Goldberg J."/>
            <person name="Griggs A."/>
            <person name="Gujja S."/>
            <person name="Heiman D."/>
            <person name="Howarth C."/>
            <person name="Larson L."/>
            <person name="Lui A."/>
            <person name="MacDonald P.J.P."/>
            <person name="Montmayeur A."/>
            <person name="Murphy C."/>
            <person name="Neiman D."/>
            <person name="Pearson M."/>
            <person name="Priest M."/>
            <person name="Roberts A."/>
            <person name="Saif S."/>
            <person name="Shea T."/>
            <person name="Shenoy N."/>
            <person name="Sisk P."/>
            <person name="Stolte C."/>
            <person name="Sykes S."/>
            <person name="Wortman J."/>
            <person name="Nusbaum C."/>
            <person name="Birren B."/>
        </authorList>
    </citation>
    <scope>NUCLEOTIDE SEQUENCE [LARGE SCALE GENOMIC DNA]</scope>
    <source>
        <strain evidence="2 3">Brazil I</strain>
    </source>
</reference>
<keyword evidence="1" id="KW-0812">Transmembrane</keyword>
<organism evidence="2 3">
    <name type="scientific">Plasmodium vivax (strain Brazil I)</name>
    <dbReference type="NCBI Taxonomy" id="1033975"/>
    <lineage>
        <taxon>Eukaryota</taxon>
        <taxon>Sar</taxon>
        <taxon>Alveolata</taxon>
        <taxon>Apicomplexa</taxon>
        <taxon>Aconoidasida</taxon>
        <taxon>Haemosporida</taxon>
        <taxon>Plasmodiidae</taxon>
        <taxon>Plasmodium</taxon>
        <taxon>Plasmodium (Plasmodium)</taxon>
    </lineage>
</organism>
<evidence type="ECO:0000313" key="3">
    <source>
        <dbReference type="Proteomes" id="UP000053327"/>
    </source>
</evidence>
<dbReference type="Proteomes" id="UP000053327">
    <property type="component" value="Unassembled WGS sequence"/>
</dbReference>
<evidence type="ECO:0000256" key="1">
    <source>
        <dbReference type="SAM" id="Phobius"/>
    </source>
</evidence>
<accession>A0A0J9SZU4</accession>
<proteinExistence type="predicted"/>
<evidence type="ECO:0008006" key="4">
    <source>
        <dbReference type="Google" id="ProtNLM"/>
    </source>
</evidence>
<dbReference type="EMBL" id="KQ234757">
    <property type="protein sequence ID" value="KMZ88680.1"/>
    <property type="molecule type" value="Genomic_DNA"/>
</dbReference>
<dbReference type="AlphaFoldDB" id="A0A0J9SZU4"/>
<feature type="transmembrane region" description="Helical" evidence="1">
    <location>
        <begin position="265"/>
        <end position="285"/>
    </location>
</feature>
<keyword evidence="1" id="KW-0472">Membrane</keyword>
<name>A0A0J9SZU4_PLAV1</name>
<gene>
    <name evidence="2" type="ORF">PVBG_06087</name>
</gene>
<sequence length="310" mass="36917">MSKDKDYILEEIKDKYNVIGKLKFYEIYKVFDKLCTDSDFNDDNVSCYNYSAESSNVIGILKNLYSNLYRIYDTTQNLNETYFGNNYSEDEKMFYISLKYWLYDQIIIKGLQEKEIEEIFTGLENHIKTKIIETFKNSCVFNKLTLDEIKRLKNIYALYTVLYENNEEFETCNNNTCMYLEYFGKGLDEFINSINSCSKLCKENNQYAKIYIYEYNMQGTKEDTRKYLLYSEENNNKPLYIYLNDEKLLNFVKTSNFLSNKKTTIAATSVVGSAIGLSSIFYYIYKVIHNDIFKYIYFSIINIKHSLKFY</sequence>
<evidence type="ECO:0000313" key="2">
    <source>
        <dbReference type="EMBL" id="KMZ88680.1"/>
    </source>
</evidence>
<protein>
    <recommendedName>
        <fullName evidence="4">Variable surface protein</fullName>
    </recommendedName>
</protein>
<keyword evidence="1" id="KW-1133">Transmembrane helix</keyword>